<comment type="caution">
    <text evidence="1">The sequence shown here is derived from an EMBL/GenBank/DDBJ whole genome shotgun (WGS) entry which is preliminary data.</text>
</comment>
<dbReference type="Proteomes" id="UP000093508">
    <property type="component" value="Unassembled WGS sequence"/>
</dbReference>
<evidence type="ECO:0000313" key="2">
    <source>
        <dbReference type="Proteomes" id="UP000093508"/>
    </source>
</evidence>
<gene>
    <name evidence="1" type="ORF">BBH99_05230</name>
</gene>
<evidence type="ECO:0000313" key="1">
    <source>
        <dbReference type="EMBL" id="OCA79849.1"/>
    </source>
</evidence>
<reference evidence="1 2" key="1">
    <citation type="submission" date="2016-07" db="EMBL/GenBank/DDBJ databases">
        <authorList>
            <person name="Jeong J.-J."/>
            <person name="Kim D.W."/>
            <person name="Sang M.K."/>
            <person name="Choi I.-G."/>
            <person name="Kim K.D."/>
        </authorList>
    </citation>
    <scope>NUCLEOTIDE SEQUENCE [LARGE SCALE GENOMIC DNA]</scope>
    <source>
        <strain evidence="1 2">C-26</strain>
    </source>
</reference>
<proteinExistence type="predicted"/>
<sequence length="61" mass="7242">MRFSALKLSLIFYLLKLSQTALEILEIIFGFLLQILGNSLYTQQWHSVVLWNNNFHIIFLQ</sequence>
<keyword evidence="2" id="KW-1185">Reference proteome</keyword>
<protein>
    <submittedName>
        <fullName evidence="1">Uncharacterized protein</fullName>
    </submittedName>
</protein>
<dbReference type="EMBL" id="MAYF01000046">
    <property type="protein sequence ID" value="OCA79849.1"/>
    <property type="molecule type" value="Genomic_DNA"/>
</dbReference>
<organism evidence="1 2">
    <name type="scientific">Chryseobacterium contaminans</name>
    <dbReference type="NCBI Taxonomy" id="1423959"/>
    <lineage>
        <taxon>Bacteria</taxon>
        <taxon>Pseudomonadati</taxon>
        <taxon>Bacteroidota</taxon>
        <taxon>Flavobacteriia</taxon>
        <taxon>Flavobacteriales</taxon>
        <taxon>Weeksellaceae</taxon>
        <taxon>Chryseobacterium group</taxon>
        <taxon>Chryseobacterium</taxon>
    </lineage>
</organism>
<name>A0ABX2X9F1_9FLAO</name>
<accession>A0ABX2X9F1</accession>